<reference evidence="1" key="1">
    <citation type="submission" date="2021-07" db="EMBL/GenBank/DDBJ databases">
        <authorList>
            <person name="Branca A.L. A."/>
        </authorList>
    </citation>
    <scope>NUCLEOTIDE SEQUENCE</scope>
</reference>
<sequence>MTSPSLWFRGPELHSITFDTPEPSTWIVLERVKEREHREDPEPSAVSFASVKYRCKNLGDASKIALVRIYKQIPHLSTEFDDHATRAKQAKAWTPPELLAYKTLTEKQSKVTPRLLGYRKEEQESSALVPSGFLVSFA</sequence>
<evidence type="ECO:0000313" key="2">
    <source>
        <dbReference type="Proteomes" id="UP001152592"/>
    </source>
</evidence>
<comment type="caution">
    <text evidence="1">The sequence shown here is derived from an EMBL/GenBank/DDBJ whole genome shotgun (WGS) entry which is preliminary data.</text>
</comment>
<dbReference type="OrthoDB" id="3556886at2759"/>
<dbReference type="AlphaFoldDB" id="A0A9W4N2Y9"/>
<gene>
    <name evidence="1" type="ORF">PSALAMII_LOCUS1112</name>
</gene>
<dbReference type="Proteomes" id="UP001152592">
    <property type="component" value="Unassembled WGS sequence"/>
</dbReference>
<name>A0A9W4N2Y9_9EURO</name>
<accession>A0A9W4N2Y9</accession>
<dbReference type="EMBL" id="CAJVPD010000044">
    <property type="protein sequence ID" value="CAG8268526.1"/>
    <property type="molecule type" value="Genomic_DNA"/>
</dbReference>
<proteinExistence type="predicted"/>
<protein>
    <submittedName>
        <fullName evidence="1">Uncharacterized protein</fullName>
    </submittedName>
</protein>
<evidence type="ECO:0000313" key="1">
    <source>
        <dbReference type="EMBL" id="CAG8268526.1"/>
    </source>
</evidence>
<organism evidence="1 2">
    <name type="scientific">Penicillium salamii</name>
    <dbReference type="NCBI Taxonomy" id="1612424"/>
    <lineage>
        <taxon>Eukaryota</taxon>
        <taxon>Fungi</taxon>
        <taxon>Dikarya</taxon>
        <taxon>Ascomycota</taxon>
        <taxon>Pezizomycotina</taxon>
        <taxon>Eurotiomycetes</taxon>
        <taxon>Eurotiomycetidae</taxon>
        <taxon>Eurotiales</taxon>
        <taxon>Aspergillaceae</taxon>
        <taxon>Penicillium</taxon>
    </lineage>
</organism>